<accession>A0A8H4V9X4</accession>
<dbReference type="AlphaFoldDB" id="A0A8H4V9X4"/>
<gene>
    <name evidence="1" type="ORF">G6O67_000578</name>
</gene>
<dbReference type="Proteomes" id="UP000557566">
    <property type="component" value="Unassembled WGS sequence"/>
</dbReference>
<dbReference type="EMBL" id="JAAVMX010000001">
    <property type="protein sequence ID" value="KAF4513289.1"/>
    <property type="molecule type" value="Genomic_DNA"/>
</dbReference>
<evidence type="ECO:0000313" key="2">
    <source>
        <dbReference type="Proteomes" id="UP000557566"/>
    </source>
</evidence>
<evidence type="ECO:0000313" key="1">
    <source>
        <dbReference type="EMBL" id="KAF4513289.1"/>
    </source>
</evidence>
<name>A0A8H4V9X4_9HYPO</name>
<proteinExistence type="predicted"/>
<keyword evidence="2" id="KW-1185">Reference proteome</keyword>
<reference evidence="1 2" key="1">
    <citation type="journal article" date="2020" name="Genome Biol. Evol.">
        <title>A new high-quality draft genome assembly of the Chinese cordyceps Ophiocordyceps sinensis.</title>
        <authorList>
            <person name="Shu R."/>
            <person name="Zhang J."/>
            <person name="Meng Q."/>
            <person name="Zhang H."/>
            <person name="Zhou G."/>
            <person name="Li M."/>
            <person name="Wu P."/>
            <person name="Zhao Y."/>
            <person name="Chen C."/>
            <person name="Qin Q."/>
        </authorList>
    </citation>
    <scope>NUCLEOTIDE SEQUENCE [LARGE SCALE GENOMIC DNA]</scope>
    <source>
        <strain evidence="1 2">IOZ07</strain>
    </source>
</reference>
<sequence length="140" mass="14955">MRWGSGKTKEFFALVELHARLLEAEAAAGGAIEFLPTLVVNPVQTISQTAKESEQFPSLRVLAFYGGVGDYIGTDNVDIIPSRKLASTLLKLDPKDPKDPKNGLIMSSPQSPPDISLVFEDVADEFVNAALRSGPASPSA</sequence>
<protein>
    <submittedName>
        <fullName evidence="1">Uncharacterized protein</fullName>
    </submittedName>
</protein>
<comment type="caution">
    <text evidence="1">The sequence shown here is derived from an EMBL/GenBank/DDBJ whole genome shotgun (WGS) entry which is preliminary data.</text>
</comment>
<organism evidence="1 2">
    <name type="scientific">Ophiocordyceps sinensis</name>
    <dbReference type="NCBI Taxonomy" id="72228"/>
    <lineage>
        <taxon>Eukaryota</taxon>
        <taxon>Fungi</taxon>
        <taxon>Dikarya</taxon>
        <taxon>Ascomycota</taxon>
        <taxon>Pezizomycotina</taxon>
        <taxon>Sordariomycetes</taxon>
        <taxon>Hypocreomycetidae</taxon>
        <taxon>Hypocreales</taxon>
        <taxon>Ophiocordycipitaceae</taxon>
        <taxon>Ophiocordyceps</taxon>
    </lineage>
</organism>